<dbReference type="EMBL" id="AP026867">
    <property type="protein sequence ID" value="BDS12904.1"/>
    <property type="molecule type" value="Genomic_DNA"/>
</dbReference>
<evidence type="ECO:0000313" key="1">
    <source>
        <dbReference type="EMBL" id="BDS12904.1"/>
    </source>
</evidence>
<dbReference type="AlphaFoldDB" id="A0A915YH34"/>
<keyword evidence="2" id="KW-1185">Reference proteome</keyword>
<reference evidence="1" key="1">
    <citation type="submission" date="2022-09" db="EMBL/GenBank/DDBJ databases">
        <title>Aureispira anguillicida sp. nov., isolated from Leptocephalus of Japanese eel Anguilla japonica.</title>
        <authorList>
            <person name="Yuasa K."/>
            <person name="Mekata T."/>
            <person name="Ikunari K."/>
        </authorList>
    </citation>
    <scope>NUCLEOTIDE SEQUENCE</scope>
    <source>
        <strain evidence="1">EL160426</strain>
    </source>
</reference>
<gene>
    <name evidence="1" type="ORF">AsAng_0036290</name>
</gene>
<organism evidence="1 2">
    <name type="scientific">Aureispira anguillae</name>
    <dbReference type="NCBI Taxonomy" id="2864201"/>
    <lineage>
        <taxon>Bacteria</taxon>
        <taxon>Pseudomonadati</taxon>
        <taxon>Bacteroidota</taxon>
        <taxon>Saprospiria</taxon>
        <taxon>Saprospirales</taxon>
        <taxon>Saprospiraceae</taxon>
        <taxon>Aureispira</taxon>
    </lineage>
</organism>
<name>A0A915YH34_9BACT</name>
<dbReference type="Proteomes" id="UP001060919">
    <property type="component" value="Chromosome"/>
</dbReference>
<sequence length="46" mass="5484">MKVEAPTIIYRLLKNRIKEKYLGHHLVSNLEGKEFDERGIYSKDNH</sequence>
<evidence type="ECO:0000313" key="2">
    <source>
        <dbReference type="Proteomes" id="UP001060919"/>
    </source>
</evidence>
<proteinExistence type="predicted"/>
<protein>
    <submittedName>
        <fullName evidence="1">Uncharacterized protein</fullName>
    </submittedName>
</protein>
<accession>A0A915YH34</accession>
<dbReference type="KEGG" id="aup:AsAng_0036290"/>